<dbReference type="CDD" id="cd03784">
    <property type="entry name" value="GT1_Gtf-like"/>
    <property type="match status" value="1"/>
</dbReference>
<name>A0A200QYR1_MACCD</name>
<dbReference type="InterPro" id="IPR050481">
    <property type="entry name" value="UDP-glycosyltransf_plant"/>
</dbReference>
<evidence type="ECO:0000256" key="1">
    <source>
        <dbReference type="ARBA" id="ARBA00009995"/>
    </source>
</evidence>
<dbReference type="Gene3D" id="3.40.50.2000">
    <property type="entry name" value="Glycogen Phosphorylase B"/>
    <property type="match status" value="2"/>
</dbReference>
<protein>
    <recommendedName>
        <fullName evidence="4">Glycosyltransferase</fullName>
        <ecNumber evidence="4">2.4.1.-</ecNumber>
    </recommendedName>
</protein>
<evidence type="ECO:0000256" key="2">
    <source>
        <dbReference type="ARBA" id="ARBA00022679"/>
    </source>
</evidence>
<sequence>MFPWFAMGHLTSFLHISNKLAARGHRISFLIPTKTQSKLTTFNLHPNLITFIPLIVPHVDGLPLGAETTADVPFHLHHHLMTAMDRTESAIESILSDLKPNFIFFDFTHWIPALTRRLSAKISIKSIHYCTVSPATIAYLDSPEQISIDKLVQGSDYKLPDLTNPPLSFPQNSSVKLHVFEAKATTDFDYKEFGSGVLFKTRQMISFSDCDAIAFKSCREMEKPFCDYLETHFKKPILLSGPGIPEPPTSTLDEKWVNWLGQFKEGSVVYCALGSQCNLKEDQFIELILGLEMSGFPFLAALKPPKEVNSIEEALPEGFKERVEGKGIVEGGWVQQQLILGHPSVGCFVTHCGSGSLTEALVNECQIVLLPQFGDQFVNARLMGGDLKVGVEIERGEEDGLFTKEDVCKAVKMVMDQDNEVGKEVRFNHAKWKDFLLKDGIESSYIDDFIKNLRDLLV</sequence>
<dbReference type="FunFam" id="3.40.50.2000:FF:000037">
    <property type="entry name" value="Glycosyltransferase"/>
    <property type="match status" value="1"/>
</dbReference>
<organism evidence="5 6">
    <name type="scientific">Macleaya cordata</name>
    <name type="common">Five-seeded plume-poppy</name>
    <name type="synonym">Bocconia cordata</name>
    <dbReference type="NCBI Taxonomy" id="56857"/>
    <lineage>
        <taxon>Eukaryota</taxon>
        <taxon>Viridiplantae</taxon>
        <taxon>Streptophyta</taxon>
        <taxon>Embryophyta</taxon>
        <taxon>Tracheophyta</taxon>
        <taxon>Spermatophyta</taxon>
        <taxon>Magnoliopsida</taxon>
        <taxon>Ranunculales</taxon>
        <taxon>Papaveraceae</taxon>
        <taxon>Papaveroideae</taxon>
        <taxon>Macleaya</taxon>
    </lineage>
</organism>
<dbReference type="FunCoup" id="A0A200QYR1">
    <property type="interactions" value="198"/>
</dbReference>
<keyword evidence="6" id="KW-1185">Reference proteome</keyword>
<evidence type="ECO:0000256" key="4">
    <source>
        <dbReference type="RuleBase" id="RU362057"/>
    </source>
</evidence>
<reference evidence="5 6" key="1">
    <citation type="journal article" date="2017" name="Mol. Plant">
        <title>The Genome of Medicinal Plant Macleaya cordata Provides New Insights into Benzylisoquinoline Alkaloids Metabolism.</title>
        <authorList>
            <person name="Liu X."/>
            <person name="Liu Y."/>
            <person name="Huang P."/>
            <person name="Ma Y."/>
            <person name="Qing Z."/>
            <person name="Tang Q."/>
            <person name="Cao H."/>
            <person name="Cheng P."/>
            <person name="Zheng Y."/>
            <person name="Yuan Z."/>
            <person name="Zhou Y."/>
            <person name="Liu J."/>
            <person name="Tang Z."/>
            <person name="Zhuo Y."/>
            <person name="Zhang Y."/>
            <person name="Yu L."/>
            <person name="Huang J."/>
            <person name="Yang P."/>
            <person name="Peng Q."/>
            <person name="Zhang J."/>
            <person name="Jiang W."/>
            <person name="Zhang Z."/>
            <person name="Lin K."/>
            <person name="Ro D.K."/>
            <person name="Chen X."/>
            <person name="Xiong X."/>
            <person name="Shang Y."/>
            <person name="Huang S."/>
            <person name="Zeng J."/>
        </authorList>
    </citation>
    <scope>NUCLEOTIDE SEQUENCE [LARGE SCALE GENOMIC DNA]</scope>
    <source>
        <strain evidence="6">cv. BLH2017</strain>
        <tissue evidence="5">Root</tissue>
    </source>
</reference>
<dbReference type="Pfam" id="PF00201">
    <property type="entry name" value="UDPGT"/>
    <property type="match status" value="1"/>
</dbReference>
<evidence type="ECO:0000313" key="5">
    <source>
        <dbReference type="EMBL" id="OVA15609.1"/>
    </source>
</evidence>
<dbReference type="PROSITE" id="PS00375">
    <property type="entry name" value="UDPGT"/>
    <property type="match status" value="1"/>
</dbReference>
<keyword evidence="2 3" id="KW-0808">Transferase</keyword>
<dbReference type="EC" id="2.4.1.-" evidence="4"/>
<comment type="similarity">
    <text evidence="1 3">Belongs to the UDP-glycosyltransferase family.</text>
</comment>
<dbReference type="InterPro" id="IPR002213">
    <property type="entry name" value="UDP_glucos_trans"/>
</dbReference>
<dbReference type="FunFam" id="3.40.50.2000:FF:000087">
    <property type="entry name" value="Glycosyltransferase"/>
    <property type="match status" value="1"/>
</dbReference>
<proteinExistence type="inferred from homology"/>
<dbReference type="OMA" id="MVLEERW"/>
<accession>A0A200QYR1</accession>
<evidence type="ECO:0000313" key="6">
    <source>
        <dbReference type="Proteomes" id="UP000195402"/>
    </source>
</evidence>
<dbReference type="InParanoid" id="A0A200QYR1"/>
<keyword evidence="3" id="KW-0328">Glycosyltransferase</keyword>
<comment type="caution">
    <text evidence="5">The sequence shown here is derived from an EMBL/GenBank/DDBJ whole genome shotgun (WGS) entry which is preliminary data.</text>
</comment>
<dbReference type="SUPFAM" id="SSF53756">
    <property type="entry name" value="UDP-Glycosyltransferase/glycogen phosphorylase"/>
    <property type="match status" value="1"/>
</dbReference>
<dbReference type="PANTHER" id="PTHR48049">
    <property type="entry name" value="GLYCOSYLTRANSFERASE"/>
    <property type="match status" value="1"/>
</dbReference>
<dbReference type="InterPro" id="IPR035595">
    <property type="entry name" value="UDP_glycos_trans_CS"/>
</dbReference>
<gene>
    <name evidence="5" type="ORF">BVC80_1295g6</name>
</gene>
<dbReference type="STRING" id="56857.A0A200QYR1"/>
<dbReference type="PANTHER" id="PTHR48049:SF34">
    <property type="entry name" value="UDP-GLYCOSYLTRANSFERASE 79B30-LIKE"/>
    <property type="match status" value="1"/>
</dbReference>
<dbReference type="OrthoDB" id="5835829at2759"/>
<dbReference type="GO" id="GO:0035251">
    <property type="term" value="F:UDP-glucosyltransferase activity"/>
    <property type="evidence" value="ECO:0007669"/>
    <property type="project" value="InterPro"/>
</dbReference>
<evidence type="ECO:0000256" key="3">
    <source>
        <dbReference type="RuleBase" id="RU003718"/>
    </source>
</evidence>
<dbReference type="EMBL" id="MVGT01000749">
    <property type="protein sequence ID" value="OVA15609.1"/>
    <property type="molecule type" value="Genomic_DNA"/>
</dbReference>
<dbReference type="AlphaFoldDB" id="A0A200QYR1"/>
<dbReference type="Proteomes" id="UP000195402">
    <property type="component" value="Unassembled WGS sequence"/>
</dbReference>